<dbReference type="Gene3D" id="1.25.40.20">
    <property type="entry name" value="Ankyrin repeat-containing domain"/>
    <property type="match status" value="1"/>
</dbReference>
<dbReference type="Pfam" id="PF12796">
    <property type="entry name" value="Ank_2"/>
    <property type="match status" value="2"/>
</dbReference>
<evidence type="ECO:0000256" key="3">
    <source>
        <dbReference type="PROSITE-ProRule" id="PRU00023"/>
    </source>
</evidence>
<dbReference type="SMART" id="SM00248">
    <property type="entry name" value="ANK"/>
    <property type="match status" value="7"/>
</dbReference>
<gene>
    <name evidence="5" type="ORF">ACHE_50609A</name>
</gene>
<dbReference type="GeneID" id="66983769"/>
<evidence type="ECO:0000313" key="6">
    <source>
        <dbReference type="Proteomes" id="UP000637239"/>
    </source>
</evidence>
<keyword evidence="6" id="KW-1185">Reference proteome</keyword>
<dbReference type="InterPro" id="IPR036770">
    <property type="entry name" value="Ankyrin_rpt-contain_sf"/>
</dbReference>
<feature type="repeat" description="ANK" evidence="3">
    <location>
        <begin position="147"/>
        <end position="179"/>
    </location>
</feature>
<dbReference type="RefSeq" id="XP_043137933.1">
    <property type="nucleotide sequence ID" value="XM_043280345.1"/>
</dbReference>
<dbReference type="PANTHER" id="PTHR24171:SF8">
    <property type="entry name" value="BRCA1-ASSOCIATED RING DOMAIN PROTEIN 1"/>
    <property type="match status" value="1"/>
</dbReference>
<dbReference type="GO" id="GO:0004842">
    <property type="term" value="F:ubiquitin-protein transferase activity"/>
    <property type="evidence" value="ECO:0007669"/>
    <property type="project" value="TreeGrafter"/>
</dbReference>
<evidence type="ECO:0000256" key="1">
    <source>
        <dbReference type="ARBA" id="ARBA00022737"/>
    </source>
</evidence>
<reference evidence="5" key="2">
    <citation type="submission" date="2021-02" db="EMBL/GenBank/DDBJ databases">
        <title>Aspergillus chevalieri M1 genome sequence.</title>
        <authorList>
            <person name="Kadooka C."/>
            <person name="Mori K."/>
            <person name="Futagami T."/>
        </authorList>
    </citation>
    <scope>NUCLEOTIDE SEQUENCE</scope>
    <source>
        <strain evidence="5">M1</strain>
    </source>
</reference>
<dbReference type="Proteomes" id="UP000637239">
    <property type="component" value="Chromosome 5"/>
</dbReference>
<feature type="repeat" description="ANK" evidence="3">
    <location>
        <begin position="318"/>
        <end position="350"/>
    </location>
</feature>
<dbReference type="PROSITE" id="PS50181">
    <property type="entry name" value="FBOX"/>
    <property type="match status" value="1"/>
</dbReference>
<dbReference type="KEGG" id="ache:ACHE_50609A"/>
<dbReference type="CDD" id="cd09917">
    <property type="entry name" value="F-box_SF"/>
    <property type="match status" value="1"/>
</dbReference>
<evidence type="ECO:0000259" key="4">
    <source>
        <dbReference type="PROSITE" id="PS50181"/>
    </source>
</evidence>
<dbReference type="PANTHER" id="PTHR24171">
    <property type="entry name" value="ANKYRIN REPEAT DOMAIN-CONTAINING PROTEIN 39-RELATED"/>
    <property type="match status" value="1"/>
</dbReference>
<feature type="repeat" description="ANK" evidence="3">
    <location>
        <begin position="351"/>
        <end position="375"/>
    </location>
</feature>
<dbReference type="SUPFAM" id="SSF48403">
    <property type="entry name" value="Ankyrin repeat"/>
    <property type="match status" value="1"/>
</dbReference>
<organism evidence="5 6">
    <name type="scientific">Aspergillus chevalieri</name>
    <name type="common">Eurotium chevalieri</name>
    <dbReference type="NCBI Taxonomy" id="182096"/>
    <lineage>
        <taxon>Eukaryota</taxon>
        <taxon>Fungi</taxon>
        <taxon>Dikarya</taxon>
        <taxon>Ascomycota</taxon>
        <taxon>Pezizomycotina</taxon>
        <taxon>Eurotiomycetes</taxon>
        <taxon>Eurotiomycetidae</taxon>
        <taxon>Eurotiales</taxon>
        <taxon>Aspergillaceae</taxon>
        <taxon>Aspergillus</taxon>
        <taxon>Aspergillus subgen. Aspergillus</taxon>
    </lineage>
</organism>
<protein>
    <recommendedName>
        <fullName evidence="4">F-box domain-containing protein</fullName>
    </recommendedName>
</protein>
<dbReference type="PROSITE" id="PS50088">
    <property type="entry name" value="ANK_REPEAT"/>
    <property type="match status" value="3"/>
</dbReference>
<evidence type="ECO:0000313" key="5">
    <source>
        <dbReference type="EMBL" id="BCR89411.1"/>
    </source>
</evidence>
<evidence type="ECO:0000256" key="2">
    <source>
        <dbReference type="ARBA" id="ARBA00023043"/>
    </source>
</evidence>
<feature type="domain" description="F-box" evidence="4">
    <location>
        <begin position="3"/>
        <end position="52"/>
    </location>
</feature>
<proteinExistence type="predicted"/>
<sequence length="434" mass="48659">MELTSIKSLPHEIIGKIADNLDVKDIVNFSRTNVGVNRAIQHQLKSAAFGHAFAPEDYYANAIIFRNGQAVLDENMAFEAPREPMVKAIKEDNVDAVKGFLDAGVRVDEYSIHGERLLYTAVKYRAYNVTQLLLDRNTSPNLYNLASQNAPLVAAAAINDEHLIKALIKEGADINAPNTVATILQNCSLGMLRFALQNNAILAEVDEGDIRFPVPGIPPFHHAAVNKSHPDVLRFLLRYIPEQLNYLDDQFGRNALWVAVRERNTNAIIDLLAAGININQRDIIGENVMHYYLQYFADTNIPFRLFEYGIDVGLPGRNGMTELHYAAELGAEGVVQMLIEEEVFVDAQDAQGRTALHWAVRGNHDRVVRLLVEEGWAFLNITDVWNNTPMDIAHNKEYREIWTYLSLKTQELTMPSLFASSGIKFVQGEFSAVV</sequence>
<dbReference type="EMBL" id="AP024420">
    <property type="protein sequence ID" value="BCR89411.1"/>
    <property type="molecule type" value="Genomic_DNA"/>
</dbReference>
<reference evidence="5" key="1">
    <citation type="submission" date="2021-01" db="EMBL/GenBank/DDBJ databases">
        <authorList>
            <consortium name="Aspergillus chevalieri M1 genome sequencing consortium"/>
            <person name="Kazuki M."/>
            <person name="Futagami T."/>
        </authorList>
    </citation>
    <scope>NUCLEOTIDE SEQUENCE</scope>
    <source>
        <strain evidence="5">M1</strain>
    </source>
</reference>
<dbReference type="PROSITE" id="PS50297">
    <property type="entry name" value="ANK_REP_REGION"/>
    <property type="match status" value="3"/>
</dbReference>
<dbReference type="AlphaFoldDB" id="A0A7R7VRC8"/>
<keyword evidence="2 3" id="KW-0040">ANK repeat</keyword>
<keyword evidence="1" id="KW-0677">Repeat</keyword>
<dbReference type="InterPro" id="IPR001810">
    <property type="entry name" value="F-box_dom"/>
</dbReference>
<dbReference type="InterPro" id="IPR002110">
    <property type="entry name" value="Ankyrin_rpt"/>
</dbReference>
<name>A0A7R7VRC8_ASPCH</name>
<dbReference type="Pfam" id="PF00023">
    <property type="entry name" value="Ank"/>
    <property type="match status" value="1"/>
</dbReference>
<dbReference type="GO" id="GO:0085020">
    <property type="term" value="P:protein K6-linked ubiquitination"/>
    <property type="evidence" value="ECO:0007669"/>
    <property type="project" value="TreeGrafter"/>
</dbReference>
<accession>A0A7R7VRC8</accession>